<comment type="caution">
    <text evidence="1">The sequence shown here is derived from an EMBL/GenBank/DDBJ whole genome shotgun (WGS) entry which is preliminary data.</text>
</comment>
<organism evidence="1 2">
    <name type="scientific">Brachionus plicatilis</name>
    <name type="common">Marine rotifer</name>
    <name type="synonym">Brachionus muelleri</name>
    <dbReference type="NCBI Taxonomy" id="10195"/>
    <lineage>
        <taxon>Eukaryota</taxon>
        <taxon>Metazoa</taxon>
        <taxon>Spiralia</taxon>
        <taxon>Gnathifera</taxon>
        <taxon>Rotifera</taxon>
        <taxon>Eurotatoria</taxon>
        <taxon>Monogononta</taxon>
        <taxon>Pseudotrocha</taxon>
        <taxon>Ploima</taxon>
        <taxon>Brachionidae</taxon>
        <taxon>Brachionus</taxon>
    </lineage>
</organism>
<evidence type="ECO:0000313" key="2">
    <source>
        <dbReference type="Proteomes" id="UP000276133"/>
    </source>
</evidence>
<dbReference type="AlphaFoldDB" id="A0A3M7QWM4"/>
<protein>
    <submittedName>
        <fullName evidence="1">Uncharacterized protein</fullName>
    </submittedName>
</protein>
<sequence length="59" mass="7336">MTEKRKNFFFKLFINQCLEFLITLEYNTLYQSLELSNIDFSMRVKIWFLFRDLTTNKKN</sequence>
<reference evidence="1 2" key="1">
    <citation type="journal article" date="2018" name="Sci. Rep.">
        <title>Genomic signatures of local adaptation to the degree of environmental predictability in rotifers.</title>
        <authorList>
            <person name="Franch-Gras L."/>
            <person name="Hahn C."/>
            <person name="Garcia-Roger E.M."/>
            <person name="Carmona M.J."/>
            <person name="Serra M."/>
            <person name="Gomez A."/>
        </authorList>
    </citation>
    <scope>NUCLEOTIDE SEQUENCE [LARGE SCALE GENOMIC DNA]</scope>
    <source>
        <strain evidence="1">HYR1</strain>
    </source>
</reference>
<dbReference type="Proteomes" id="UP000276133">
    <property type="component" value="Unassembled WGS sequence"/>
</dbReference>
<dbReference type="EMBL" id="REGN01004894">
    <property type="protein sequence ID" value="RNA15770.1"/>
    <property type="molecule type" value="Genomic_DNA"/>
</dbReference>
<gene>
    <name evidence="1" type="ORF">BpHYR1_002447</name>
</gene>
<name>A0A3M7QWM4_BRAPC</name>
<accession>A0A3M7QWM4</accession>
<keyword evidence="2" id="KW-1185">Reference proteome</keyword>
<evidence type="ECO:0000313" key="1">
    <source>
        <dbReference type="EMBL" id="RNA15770.1"/>
    </source>
</evidence>
<proteinExistence type="predicted"/>